<dbReference type="Proteomes" id="UP000278627">
    <property type="component" value="Unassembled WGS sequence"/>
</dbReference>
<accession>A0A0N4T1Q7</accession>
<sequence length="66" mass="7523">MVSSRVDIESFMTTEKSRQTDCEHFYITISLIHSFSSDISTKEEKEKKKKDDTNKGKPIGGQLQLA</sequence>
<evidence type="ECO:0000313" key="4">
    <source>
        <dbReference type="WBParaSite" id="BPAG_0000211201-mRNA-1"/>
    </source>
</evidence>
<gene>
    <name evidence="2" type="ORF">BPAG_LOCUS2082</name>
</gene>
<reference evidence="2 3" key="2">
    <citation type="submission" date="2018-11" db="EMBL/GenBank/DDBJ databases">
        <authorList>
            <consortium name="Pathogen Informatics"/>
        </authorList>
    </citation>
    <scope>NUCLEOTIDE SEQUENCE [LARGE SCALE GENOMIC DNA]</scope>
</reference>
<feature type="region of interest" description="Disordered" evidence="1">
    <location>
        <begin position="38"/>
        <end position="66"/>
    </location>
</feature>
<protein>
    <submittedName>
        <fullName evidence="2 4">Uncharacterized protein</fullName>
    </submittedName>
</protein>
<feature type="compositionally biased region" description="Basic and acidic residues" evidence="1">
    <location>
        <begin position="40"/>
        <end position="55"/>
    </location>
</feature>
<dbReference type="EMBL" id="UZAD01000241">
    <property type="protein sequence ID" value="VDN83268.1"/>
    <property type="molecule type" value="Genomic_DNA"/>
</dbReference>
<evidence type="ECO:0000313" key="3">
    <source>
        <dbReference type="Proteomes" id="UP000278627"/>
    </source>
</evidence>
<keyword evidence="3" id="KW-1185">Reference proteome</keyword>
<evidence type="ECO:0000313" key="2">
    <source>
        <dbReference type="EMBL" id="VDN83268.1"/>
    </source>
</evidence>
<reference evidence="4" key="1">
    <citation type="submission" date="2017-02" db="UniProtKB">
        <authorList>
            <consortium name="WormBaseParasite"/>
        </authorList>
    </citation>
    <scope>IDENTIFICATION</scope>
</reference>
<evidence type="ECO:0000256" key="1">
    <source>
        <dbReference type="SAM" id="MobiDB-lite"/>
    </source>
</evidence>
<organism evidence="4">
    <name type="scientific">Brugia pahangi</name>
    <name type="common">Filarial nematode worm</name>
    <dbReference type="NCBI Taxonomy" id="6280"/>
    <lineage>
        <taxon>Eukaryota</taxon>
        <taxon>Metazoa</taxon>
        <taxon>Ecdysozoa</taxon>
        <taxon>Nematoda</taxon>
        <taxon>Chromadorea</taxon>
        <taxon>Rhabditida</taxon>
        <taxon>Spirurina</taxon>
        <taxon>Spiruromorpha</taxon>
        <taxon>Filarioidea</taxon>
        <taxon>Onchocercidae</taxon>
        <taxon>Brugia</taxon>
    </lineage>
</organism>
<name>A0A0N4T1Q7_BRUPA</name>
<dbReference type="WBParaSite" id="BPAG_0000211201-mRNA-1">
    <property type="protein sequence ID" value="BPAG_0000211201-mRNA-1"/>
    <property type="gene ID" value="BPAG_0000211201"/>
</dbReference>
<dbReference type="AlphaFoldDB" id="A0A0N4T1Q7"/>
<proteinExistence type="predicted"/>